<organism evidence="2 3">
    <name type="scientific">Leifsonia poae</name>
    <dbReference type="NCBI Taxonomy" id="110933"/>
    <lineage>
        <taxon>Bacteria</taxon>
        <taxon>Bacillati</taxon>
        <taxon>Actinomycetota</taxon>
        <taxon>Actinomycetes</taxon>
        <taxon>Micrococcales</taxon>
        <taxon>Microbacteriaceae</taxon>
        <taxon>Leifsonia</taxon>
    </lineage>
</organism>
<dbReference type="RefSeq" id="WP_271176633.1">
    <property type="nucleotide sequence ID" value="NZ_BAAAJO010000005.1"/>
</dbReference>
<keyword evidence="3" id="KW-1185">Reference proteome</keyword>
<protein>
    <recommendedName>
        <fullName evidence="4">Centromere-binding protein ParB C-terminal domain-containing protein</fullName>
    </recommendedName>
</protein>
<proteinExistence type="predicted"/>
<feature type="region of interest" description="Disordered" evidence="1">
    <location>
        <begin position="63"/>
        <end position="84"/>
    </location>
</feature>
<evidence type="ECO:0000313" key="2">
    <source>
        <dbReference type="EMBL" id="GLJ75957.1"/>
    </source>
</evidence>
<dbReference type="Gene3D" id="6.10.180.30">
    <property type="match status" value="1"/>
</dbReference>
<reference evidence="2" key="1">
    <citation type="journal article" date="2014" name="Int. J. Syst. Evol. Microbiol.">
        <title>Complete genome sequence of Corynebacterium casei LMG S-19264T (=DSM 44701T), isolated from a smear-ripened cheese.</title>
        <authorList>
            <consortium name="US DOE Joint Genome Institute (JGI-PGF)"/>
            <person name="Walter F."/>
            <person name="Albersmeier A."/>
            <person name="Kalinowski J."/>
            <person name="Ruckert C."/>
        </authorList>
    </citation>
    <scope>NUCLEOTIDE SEQUENCE</scope>
    <source>
        <strain evidence="2">VKM Ac-1401</strain>
    </source>
</reference>
<comment type="caution">
    <text evidence="2">The sequence shown here is derived from an EMBL/GenBank/DDBJ whole genome shotgun (WGS) entry which is preliminary data.</text>
</comment>
<sequence length="84" mass="9331">MSSDSDGTTNAARTTITFYIPGPLRDRARAAYRSTSFAEKDTSWSEMLTKALVVEVERREAQYNHGDRYTGGEAPLSPGRPITF</sequence>
<evidence type="ECO:0008006" key="4">
    <source>
        <dbReference type="Google" id="ProtNLM"/>
    </source>
</evidence>
<accession>A0A9W6H9R8</accession>
<reference evidence="2" key="2">
    <citation type="submission" date="2023-01" db="EMBL/GenBank/DDBJ databases">
        <authorList>
            <person name="Sun Q."/>
            <person name="Evtushenko L."/>
        </authorList>
    </citation>
    <scope>NUCLEOTIDE SEQUENCE</scope>
    <source>
        <strain evidence="2">VKM Ac-1401</strain>
    </source>
</reference>
<dbReference type="EMBL" id="BSEN01000006">
    <property type="protein sequence ID" value="GLJ75957.1"/>
    <property type="molecule type" value="Genomic_DNA"/>
</dbReference>
<evidence type="ECO:0000313" key="3">
    <source>
        <dbReference type="Proteomes" id="UP001142372"/>
    </source>
</evidence>
<name>A0A9W6H9R8_9MICO</name>
<evidence type="ECO:0000256" key="1">
    <source>
        <dbReference type="SAM" id="MobiDB-lite"/>
    </source>
</evidence>
<dbReference type="AlphaFoldDB" id="A0A9W6H9R8"/>
<gene>
    <name evidence="2" type="ORF">GCM10017584_15310</name>
</gene>
<dbReference type="Proteomes" id="UP001142372">
    <property type="component" value="Unassembled WGS sequence"/>
</dbReference>